<keyword evidence="4 7" id="KW-0812">Transmembrane</keyword>
<feature type="transmembrane region" description="Helical" evidence="7">
    <location>
        <begin position="26"/>
        <end position="49"/>
    </location>
</feature>
<comment type="similarity">
    <text evidence="7">Belongs to the binding-protein-dependent transport system permease family.</text>
</comment>
<keyword evidence="6 7" id="KW-0472">Membrane</keyword>
<proteinExistence type="inferred from homology"/>
<dbReference type="InterPro" id="IPR051322">
    <property type="entry name" value="AA_ABC_Transporter_Permease"/>
</dbReference>
<keyword evidence="2 7" id="KW-0813">Transport</keyword>
<comment type="subcellular location">
    <subcellularLocation>
        <location evidence="1 7">Cell membrane</location>
        <topology evidence="1 7">Multi-pass membrane protein</topology>
    </subcellularLocation>
</comment>
<dbReference type="CDD" id="cd06261">
    <property type="entry name" value="TM_PBP2"/>
    <property type="match status" value="1"/>
</dbReference>
<evidence type="ECO:0000256" key="3">
    <source>
        <dbReference type="ARBA" id="ARBA00022475"/>
    </source>
</evidence>
<evidence type="ECO:0000256" key="1">
    <source>
        <dbReference type="ARBA" id="ARBA00004651"/>
    </source>
</evidence>
<feature type="transmembrane region" description="Helical" evidence="7">
    <location>
        <begin position="154"/>
        <end position="177"/>
    </location>
</feature>
<feature type="transmembrane region" description="Helical" evidence="7">
    <location>
        <begin position="97"/>
        <end position="116"/>
    </location>
</feature>
<name>A0ABU4VH50_9ACTN</name>
<dbReference type="Pfam" id="PF00528">
    <property type="entry name" value="BPD_transp_1"/>
    <property type="match status" value="1"/>
</dbReference>
<dbReference type="PROSITE" id="PS50928">
    <property type="entry name" value="ABC_TM1"/>
    <property type="match status" value="1"/>
</dbReference>
<dbReference type="InterPro" id="IPR035906">
    <property type="entry name" value="MetI-like_sf"/>
</dbReference>
<protein>
    <submittedName>
        <fullName evidence="9">Methionine ABC transporter permease</fullName>
    </submittedName>
</protein>
<dbReference type="PANTHER" id="PTHR30450">
    <property type="entry name" value="ABC TRANSPORTER PERMEASE"/>
    <property type="match status" value="1"/>
</dbReference>
<keyword evidence="3" id="KW-1003">Cell membrane</keyword>
<dbReference type="Proteomes" id="UP001277761">
    <property type="component" value="Unassembled WGS sequence"/>
</dbReference>
<feature type="domain" description="ABC transmembrane type-1" evidence="8">
    <location>
        <begin position="22"/>
        <end position="215"/>
    </location>
</feature>
<keyword evidence="5 7" id="KW-1133">Transmembrane helix</keyword>
<dbReference type="InterPro" id="IPR000515">
    <property type="entry name" value="MetI-like"/>
</dbReference>
<evidence type="ECO:0000313" key="9">
    <source>
        <dbReference type="EMBL" id="MDX8150750.1"/>
    </source>
</evidence>
<evidence type="ECO:0000256" key="4">
    <source>
        <dbReference type="ARBA" id="ARBA00022692"/>
    </source>
</evidence>
<evidence type="ECO:0000256" key="7">
    <source>
        <dbReference type="RuleBase" id="RU363032"/>
    </source>
</evidence>
<dbReference type="EMBL" id="JAXAVX010000001">
    <property type="protein sequence ID" value="MDX8150750.1"/>
    <property type="molecule type" value="Genomic_DNA"/>
</dbReference>
<dbReference type="Gene3D" id="1.10.3720.10">
    <property type="entry name" value="MetI-like"/>
    <property type="match status" value="1"/>
</dbReference>
<feature type="transmembrane region" description="Helical" evidence="7">
    <location>
        <begin position="197"/>
        <end position="220"/>
    </location>
</feature>
<comment type="caution">
    <text evidence="9">The sequence shown here is derived from an EMBL/GenBank/DDBJ whole genome shotgun (WGS) entry which is preliminary data.</text>
</comment>
<accession>A0ABU4VH50</accession>
<evidence type="ECO:0000313" key="10">
    <source>
        <dbReference type="Proteomes" id="UP001277761"/>
    </source>
</evidence>
<evidence type="ECO:0000256" key="2">
    <source>
        <dbReference type="ARBA" id="ARBA00022448"/>
    </source>
</evidence>
<organism evidence="9 10">
    <name type="scientific">Patulibacter brassicae</name>
    <dbReference type="NCBI Taxonomy" id="1705717"/>
    <lineage>
        <taxon>Bacteria</taxon>
        <taxon>Bacillati</taxon>
        <taxon>Actinomycetota</taxon>
        <taxon>Thermoleophilia</taxon>
        <taxon>Solirubrobacterales</taxon>
        <taxon>Patulibacteraceae</taxon>
        <taxon>Patulibacter</taxon>
    </lineage>
</organism>
<gene>
    <name evidence="9" type="ORF">SK069_04015</name>
</gene>
<sequence>MSVALAASTPWDELWPLVRPALGETLTMVVVSTAITGLLGLLLGVALHVTGRDGLRPLPAVGAVLSLVVGVGRSVPFIVLLAAIIPFTRLVVGTSLGTRAVIVPLVVGMTPFYARVVEQSLREVPRELLEMARAIGATRAQVVRKVLLPEAAPGLVGGLTITLVAIVGFSAMAGTVGGGGLGALAITYGYNRYDGTVMLATVVLLVVIVQLFQLVGDAVARGLTHR</sequence>
<evidence type="ECO:0000256" key="6">
    <source>
        <dbReference type="ARBA" id="ARBA00023136"/>
    </source>
</evidence>
<dbReference type="PANTHER" id="PTHR30450:SF1">
    <property type="entry name" value="D-METHIONINE TRANSPORT SYSTEM PERMEASE PROTEIN METI-RELATED"/>
    <property type="match status" value="1"/>
</dbReference>
<dbReference type="SUPFAM" id="SSF161098">
    <property type="entry name" value="MetI-like"/>
    <property type="match status" value="1"/>
</dbReference>
<reference evidence="9 10" key="1">
    <citation type="submission" date="2023-11" db="EMBL/GenBank/DDBJ databases">
        <authorList>
            <person name="Xu M."/>
            <person name="Jiang T."/>
        </authorList>
    </citation>
    <scope>NUCLEOTIDE SEQUENCE [LARGE SCALE GENOMIC DNA]</scope>
    <source>
        <strain evidence="9 10">SD</strain>
    </source>
</reference>
<keyword evidence="10" id="KW-1185">Reference proteome</keyword>
<dbReference type="RefSeq" id="WP_319952893.1">
    <property type="nucleotide sequence ID" value="NZ_JAXAVX010000001.1"/>
</dbReference>
<feature type="transmembrane region" description="Helical" evidence="7">
    <location>
        <begin position="61"/>
        <end position="85"/>
    </location>
</feature>
<evidence type="ECO:0000256" key="5">
    <source>
        <dbReference type="ARBA" id="ARBA00022989"/>
    </source>
</evidence>
<evidence type="ECO:0000259" key="8">
    <source>
        <dbReference type="PROSITE" id="PS50928"/>
    </source>
</evidence>